<evidence type="ECO:0000313" key="4">
    <source>
        <dbReference type="Proteomes" id="UP000663870"/>
    </source>
</evidence>
<keyword evidence="4" id="KW-1185">Reference proteome</keyword>
<name>A0A815S2E9_9BILA</name>
<comment type="caution">
    <text evidence="1">The sequence shown here is derived from an EMBL/GenBank/DDBJ whole genome shotgun (WGS) entry which is preliminary data.</text>
</comment>
<sequence>HPNRENLTQQELFFDNLDMYQPLLIS</sequence>
<evidence type="ECO:0000313" key="1">
    <source>
        <dbReference type="EMBL" id="CAF1486113.1"/>
    </source>
</evidence>
<reference evidence="1" key="1">
    <citation type="submission" date="2021-02" db="EMBL/GenBank/DDBJ databases">
        <authorList>
            <person name="Nowell W R."/>
        </authorList>
    </citation>
    <scope>NUCLEOTIDE SEQUENCE</scope>
</reference>
<organism evidence="1 3">
    <name type="scientific">Rotaria sordida</name>
    <dbReference type="NCBI Taxonomy" id="392033"/>
    <lineage>
        <taxon>Eukaryota</taxon>
        <taxon>Metazoa</taxon>
        <taxon>Spiralia</taxon>
        <taxon>Gnathifera</taxon>
        <taxon>Rotifera</taxon>
        <taxon>Eurotatoria</taxon>
        <taxon>Bdelloidea</taxon>
        <taxon>Philodinida</taxon>
        <taxon>Philodinidae</taxon>
        <taxon>Rotaria</taxon>
    </lineage>
</organism>
<accession>A0A815S2E9</accession>
<evidence type="ECO:0000313" key="3">
    <source>
        <dbReference type="Proteomes" id="UP000663854"/>
    </source>
</evidence>
<proteinExistence type="predicted"/>
<feature type="non-terminal residue" evidence="1">
    <location>
        <position position="1"/>
    </location>
</feature>
<evidence type="ECO:0000313" key="2">
    <source>
        <dbReference type="EMBL" id="CAF1649918.1"/>
    </source>
</evidence>
<dbReference type="EMBL" id="CAJNOL010010474">
    <property type="protein sequence ID" value="CAF1649918.1"/>
    <property type="molecule type" value="Genomic_DNA"/>
</dbReference>
<protein>
    <submittedName>
        <fullName evidence="1">Uncharacterized protein</fullName>
    </submittedName>
</protein>
<gene>
    <name evidence="2" type="ORF">JXQ802_LOCUS54427</name>
    <name evidence="1" type="ORF">PYM288_LOCUS37979</name>
</gene>
<dbReference type="Proteomes" id="UP000663854">
    <property type="component" value="Unassembled WGS sequence"/>
</dbReference>
<dbReference type="EMBL" id="CAJNOH010008765">
    <property type="protein sequence ID" value="CAF1486113.1"/>
    <property type="molecule type" value="Genomic_DNA"/>
</dbReference>
<dbReference type="AlphaFoldDB" id="A0A815S2E9"/>
<dbReference type="Proteomes" id="UP000663870">
    <property type="component" value="Unassembled WGS sequence"/>
</dbReference>